<dbReference type="AlphaFoldDB" id="A0A5S4F4M2"/>
<protein>
    <submittedName>
        <fullName evidence="2">Helix-turn-helix domain-containing protein</fullName>
    </submittedName>
</protein>
<sequence>MNSDALLTIAEVLAELQVARSTFDAWRSLGLAPECIKLPNGKLRVRRSALNAWLATRVEMAEAS</sequence>
<evidence type="ECO:0000259" key="1">
    <source>
        <dbReference type="Pfam" id="PF12728"/>
    </source>
</evidence>
<dbReference type="Proteomes" id="UP000309128">
    <property type="component" value="Unassembled WGS sequence"/>
</dbReference>
<organism evidence="2 3">
    <name type="scientific">Nonomuraea turkmeniaca</name>
    <dbReference type="NCBI Taxonomy" id="103838"/>
    <lineage>
        <taxon>Bacteria</taxon>
        <taxon>Bacillati</taxon>
        <taxon>Actinomycetota</taxon>
        <taxon>Actinomycetes</taxon>
        <taxon>Streptosporangiales</taxon>
        <taxon>Streptosporangiaceae</taxon>
        <taxon>Nonomuraea</taxon>
    </lineage>
</organism>
<dbReference type="InterPro" id="IPR041657">
    <property type="entry name" value="HTH_17"/>
</dbReference>
<reference evidence="2 3" key="1">
    <citation type="submission" date="2019-05" db="EMBL/GenBank/DDBJ databases">
        <title>Draft genome sequence of Nonomuraea turkmeniaca DSM 43926.</title>
        <authorList>
            <person name="Saricaoglu S."/>
            <person name="Isik K."/>
        </authorList>
    </citation>
    <scope>NUCLEOTIDE SEQUENCE [LARGE SCALE GENOMIC DNA]</scope>
    <source>
        <strain evidence="2 3">DSM 43926</strain>
    </source>
</reference>
<evidence type="ECO:0000313" key="3">
    <source>
        <dbReference type="Proteomes" id="UP000309128"/>
    </source>
</evidence>
<dbReference type="SUPFAM" id="SSF46955">
    <property type="entry name" value="Putative DNA-binding domain"/>
    <property type="match status" value="1"/>
</dbReference>
<proteinExistence type="predicted"/>
<accession>A0A5S4F4M2</accession>
<dbReference type="EMBL" id="VCKY01000176">
    <property type="protein sequence ID" value="TMR10820.1"/>
    <property type="molecule type" value="Genomic_DNA"/>
</dbReference>
<dbReference type="RefSeq" id="WP_138671498.1">
    <property type="nucleotide sequence ID" value="NZ_VCKY01000176.1"/>
</dbReference>
<dbReference type="InterPro" id="IPR009061">
    <property type="entry name" value="DNA-bd_dom_put_sf"/>
</dbReference>
<keyword evidence="3" id="KW-1185">Reference proteome</keyword>
<dbReference type="Pfam" id="PF12728">
    <property type="entry name" value="HTH_17"/>
    <property type="match status" value="1"/>
</dbReference>
<gene>
    <name evidence="2" type="ORF">ETD86_37975</name>
</gene>
<feature type="domain" description="Helix-turn-helix" evidence="1">
    <location>
        <begin position="6"/>
        <end position="57"/>
    </location>
</feature>
<name>A0A5S4F4M2_9ACTN</name>
<comment type="caution">
    <text evidence="2">The sequence shown here is derived from an EMBL/GenBank/DDBJ whole genome shotgun (WGS) entry which is preliminary data.</text>
</comment>
<evidence type="ECO:0000313" key="2">
    <source>
        <dbReference type="EMBL" id="TMR10820.1"/>
    </source>
</evidence>
<dbReference type="OrthoDB" id="194758at2"/>